<protein>
    <recommendedName>
        <fullName evidence="3">Protein kinase domain-containing protein</fullName>
    </recommendedName>
</protein>
<dbReference type="HOGENOM" id="CLU_2199284_0_0_1"/>
<dbReference type="EMBL" id="GL379988">
    <property type="protein sequence ID" value="EGT41133.1"/>
    <property type="molecule type" value="Genomic_DNA"/>
</dbReference>
<evidence type="ECO:0000313" key="2">
    <source>
        <dbReference type="Proteomes" id="UP000008068"/>
    </source>
</evidence>
<dbReference type="Proteomes" id="UP000008068">
    <property type="component" value="Unassembled WGS sequence"/>
</dbReference>
<evidence type="ECO:0000313" key="1">
    <source>
        <dbReference type="EMBL" id="EGT41133.1"/>
    </source>
</evidence>
<dbReference type="InParanoid" id="G0NZC5"/>
<organism evidence="2">
    <name type="scientific">Caenorhabditis brenneri</name>
    <name type="common">Nematode worm</name>
    <dbReference type="NCBI Taxonomy" id="135651"/>
    <lineage>
        <taxon>Eukaryota</taxon>
        <taxon>Metazoa</taxon>
        <taxon>Ecdysozoa</taxon>
        <taxon>Nematoda</taxon>
        <taxon>Chromadorea</taxon>
        <taxon>Rhabditida</taxon>
        <taxon>Rhabditina</taxon>
        <taxon>Rhabditomorpha</taxon>
        <taxon>Rhabditoidea</taxon>
        <taxon>Rhabditidae</taxon>
        <taxon>Peloderinae</taxon>
        <taxon>Caenorhabditis</taxon>
    </lineage>
</organism>
<dbReference type="OrthoDB" id="5806932at2759"/>
<name>G0NZC5_CAEBE</name>
<reference evidence="2" key="1">
    <citation type="submission" date="2011-07" db="EMBL/GenBank/DDBJ databases">
        <authorList>
            <consortium name="Caenorhabditis brenneri Sequencing and Analysis Consortium"/>
            <person name="Wilson R.K."/>
        </authorList>
    </citation>
    <scope>NUCLEOTIDE SEQUENCE [LARGE SCALE GENOMIC DNA]</scope>
    <source>
        <strain evidence="2">PB2801</strain>
    </source>
</reference>
<evidence type="ECO:0008006" key="3">
    <source>
        <dbReference type="Google" id="ProtNLM"/>
    </source>
</evidence>
<sequence>MSVFLIDLGNSSPSRPWKVVNSESCFTSLAVIHGKSYQEVDDLTSGIYLIAIMSGMNALDPLNSQQGSRLVKGRPYFIRIPASCSPRRCHGSQNLSISARNETRINWI</sequence>
<dbReference type="AlphaFoldDB" id="G0NZC5"/>
<proteinExistence type="predicted"/>
<keyword evidence="2" id="KW-1185">Reference proteome</keyword>
<accession>G0NZC5</accession>
<gene>
    <name evidence="1" type="ORF">CAEBREN_15700</name>
</gene>